<keyword evidence="2" id="KW-1185">Reference proteome</keyword>
<accession>A0AAD7CWH5</accession>
<dbReference type="EMBL" id="JARKIE010000248">
    <property type="protein sequence ID" value="KAJ7661731.1"/>
    <property type="molecule type" value="Genomic_DNA"/>
</dbReference>
<reference evidence="1" key="1">
    <citation type="submission" date="2023-03" db="EMBL/GenBank/DDBJ databases">
        <title>Massive genome expansion in bonnet fungi (Mycena s.s.) driven by repeated elements and novel gene families across ecological guilds.</title>
        <authorList>
            <consortium name="Lawrence Berkeley National Laboratory"/>
            <person name="Harder C.B."/>
            <person name="Miyauchi S."/>
            <person name="Viragh M."/>
            <person name="Kuo A."/>
            <person name="Thoen E."/>
            <person name="Andreopoulos B."/>
            <person name="Lu D."/>
            <person name="Skrede I."/>
            <person name="Drula E."/>
            <person name="Henrissat B."/>
            <person name="Morin E."/>
            <person name="Kohler A."/>
            <person name="Barry K."/>
            <person name="LaButti K."/>
            <person name="Morin E."/>
            <person name="Salamov A."/>
            <person name="Lipzen A."/>
            <person name="Mereny Z."/>
            <person name="Hegedus B."/>
            <person name="Baldrian P."/>
            <person name="Stursova M."/>
            <person name="Weitz H."/>
            <person name="Taylor A."/>
            <person name="Grigoriev I.V."/>
            <person name="Nagy L.G."/>
            <person name="Martin F."/>
            <person name="Kauserud H."/>
        </authorList>
    </citation>
    <scope>NUCLEOTIDE SEQUENCE</scope>
    <source>
        <strain evidence="1">CBHHK067</strain>
    </source>
</reference>
<sequence>MSEPCRYLAIGLRARQQISSDAPATGAICDVPPELWALIAKASSRQALARLCAVSRIFNAVFSPLLYAMATNYPPLSGAQTTRLIEMLQATRTPYPALLVRRLAFLPNGICRRTNVQDCLAALGRLFDASDSGQPVRGSALRTLEWHIWGNMDALGPLLCTPGCFPNLIEINIQCSLSCTRFDFLRLPNLEKIEVSLTNVRAAEGQHVPSWDAYATLRAAINELRFPSLATLELSVDAANFTAPAPDADLTPFLSAHPCLTELILHGRMPIPAPSEVALFLPRLRAFKGSLRHSVAVVARARELAHLFLLLPDTCKDDTLLALFPPGLAPTVTRLDVRTVDEDGDFVKFPMQVSPRSLNYLVFAFPNLTHLDMSLRREMKEYTEGIMALPCIEYLCLRWATSVPEREWNRPAAAIFPAAKYAAHISVVLLPALPRLADVRLVFYGDRSYSMRGCSSCDKYGYSLPDLWVKYWFRVHRSEGEEELVFDDESR</sequence>
<proteinExistence type="predicted"/>
<evidence type="ECO:0008006" key="3">
    <source>
        <dbReference type="Google" id="ProtNLM"/>
    </source>
</evidence>
<evidence type="ECO:0000313" key="2">
    <source>
        <dbReference type="Proteomes" id="UP001221757"/>
    </source>
</evidence>
<dbReference type="Proteomes" id="UP001221757">
    <property type="component" value="Unassembled WGS sequence"/>
</dbReference>
<evidence type="ECO:0000313" key="1">
    <source>
        <dbReference type="EMBL" id="KAJ7661731.1"/>
    </source>
</evidence>
<protein>
    <recommendedName>
        <fullName evidence="3">F-box domain-containing protein</fullName>
    </recommendedName>
</protein>
<gene>
    <name evidence="1" type="ORF">B0H17DRAFT_1212189</name>
</gene>
<organism evidence="1 2">
    <name type="scientific">Mycena rosella</name>
    <name type="common">Pink bonnet</name>
    <name type="synonym">Agaricus rosellus</name>
    <dbReference type="NCBI Taxonomy" id="1033263"/>
    <lineage>
        <taxon>Eukaryota</taxon>
        <taxon>Fungi</taxon>
        <taxon>Dikarya</taxon>
        <taxon>Basidiomycota</taxon>
        <taxon>Agaricomycotina</taxon>
        <taxon>Agaricomycetes</taxon>
        <taxon>Agaricomycetidae</taxon>
        <taxon>Agaricales</taxon>
        <taxon>Marasmiineae</taxon>
        <taxon>Mycenaceae</taxon>
        <taxon>Mycena</taxon>
    </lineage>
</organism>
<comment type="caution">
    <text evidence="1">The sequence shown here is derived from an EMBL/GenBank/DDBJ whole genome shotgun (WGS) entry which is preliminary data.</text>
</comment>
<dbReference type="SUPFAM" id="SSF52047">
    <property type="entry name" value="RNI-like"/>
    <property type="match status" value="1"/>
</dbReference>
<dbReference type="AlphaFoldDB" id="A0AAD7CWH5"/>
<name>A0AAD7CWH5_MYCRO</name>